<organism evidence="1 2">
    <name type="scientific">Aspergillus sclerotialis</name>
    <dbReference type="NCBI Taxonomy" id="2070753"/>
    <lineage>
        <taxon>Eukaryota</taxon>
        <taxon>Fungi</taxon>
        <taxon>Dikarya</taxon>
        <taxon>Ascomycota</taxon>
        <taxon>Pezizomycotina</taxon>
        <taxon>Eurotiomycetes</taxon>
        <taxon>Eurotiomycetidae</taxon>
        <taxon>Eurotiales</taxon>
        <taxon>Aspergillaceae</taxon>
        <taxon>Aspergillus</taxon>
        <taxon>Aspergillus subgen. Polypaecilum</taxon>
    </lineage>
</organism>
<keyword evidence="2" id="KW-1185">Reference proteome</keyword>
<proteinExistence type="predicted"/>
<dbReference type="SUPFAM" id="SSF51905">
    <property type="entry name" value="FAD/NAD(P)-binding domain"/>
    <property type="match status" value="1"/>
</dbReference>
<dbReference type="OrthoDB" id="68575at2759"/>
<reference evidence="2" key="1">
    <citation type="submission" date="2017-02" db="EMBL/GenBank/DDBJ databases">
        <authorList>
            <person name="Tafer H."/>
            <person name="Lopandic K."/>
        </authorList>
    </citation>
    <scope>NUCLEOTIDE SEQUENCE [LARGE SCALE GENOMIC DNA]</scope>
    <source>
        <strain evidence="2">CBS 366.77</strain>
    </source>
</reference>
<name>A0A3A2ZNW5_9EURO</name>
<gene>
    <name evidence="1" type="ORF">PHISCL_08110</name>
</gene>
<dbReference type="AlphaFoldDB" id="A0A3A2ZNW5"/>
<comment type="caution">
    <text evidence="1">The sequence shown here is derived from an EMBL/GenBank/DDBJ whole genome shotgun (WGS) entry which is preliminary data.</text>
</comment>
<evidence type="ECO:0008006" key="3">
    <source>
        <dbReference type="Google" id="ProtNLM"/>
    </source>
</evidence>
<dbReference type="Gene3D" id="3.50.50.60">
    <property type="entry name" value="FAD/NAD(P)-binding domain"/>
    <property type="match status" value="2"/>
</dbReference>
<dbReference type="EMBL" id="MVGC01000393">
    <property type="protein sequence ID" value="RJE19555.1"/>
    <property type="molecule type" value="Genomic_DNA"/>
</dbReference>
<accession>A0A3A2ZNW5</accession>
<dbReference type="Proteomes" id="UP000266188">
    <property type="component" value="Unassembled WGS sequence"/>
</dbReference>
<dbReference type="InterPro" id="IPR036188">
    <property type="entry name" value="FAD/NAD-bd_sf"/>
</dbReference>
<dbReference type="STRING" id="2070753.A0A3A2ZNW5"/>
<sequence>MVDTYIDPKTGTAYDFGVQSFLGVGNATGFFERFGIELAPFARANVTTEYIDFNTGSPVNYETPTMEAQMAAMEKFLNVVEPWTEYLQPGYWNFPQPADMPEDFLVTFGMGNMTRQTTMFELQAFGTYMAEAMLGKMGSYHVSSGGNQALYNAIAKDLGDDVLYSSTVIDTRRTDSGVFLTVKNRATGKVTRITARQLLVAIEPTEENTAVLNLSQHEQTTLSKSSYTREYTGILNNTALEAGKSYFNIPSASAPDNHLVLPDFPHIVGDDTLDEASAKALVQKNFNAMIRSGHLAGSEIRELNWVDFSVHGPMHARVFVEDIQDGFFQQLYKMQGERSTWWTGGAFARNFQTTLWQFDESLIPRILERLS</sequence>
<protein>
    <recommendedName>
        <fullName evidence="3">Amine oxidase domain-containing protein</fullName>
    </recommendedName>
</protein>
<evidence type="ECO:0000313" key="1">
    <source>
        <dbReference type="EMBL" id="RJE19555.1"/>
    </source>
</evidence>
<evidence type="ECO:0000313" key="2">
    <source>
        <dbReference type="Proteomes" id="UP000266188"/>
    </source>
</evidence>